<feature type="transmembrane region" description="Helical" evidence="7">
    <location>
        <begin position="345"/>
        <end position="368"/>
    </location>
</feature>
<comment type="similarity">
    <text evidence="2">Belongs to the major facilitator superfamily.</text>
</comment>
<dbReference type="InterPro" id="IPR004752">
    <property type="entry name" value="AmpG_permease/AT-1"/>
</dbReference>
<keyword evidence="6 7" id="KW-0472">Membrane</keyword>
<dbReference type="SUPFAM" id="SSF103473">
    <property type="entry name" value="MFS general substrate transporter"/>
    <property type="match status" value="1"/>
</dbReference>
<sequence>MANPAQVTGAPEPVKAAPGAFLTPLFTDRRVAAVLGLGFAQGIPFLLVYATQSAWLVQAKVPLATIGLMSELTIAYKLKFLWAPFLDRHDAPLIGRWLGRRRGWIVATQILVALALAGVAFGDPAHWLAWTVAFSLALGVAGATQDVVIDGWRITAAPPEQQALMSSWSEIGYRIGNLAAGAGALYLSDAYGWRAAYLCMAALMAPGTVAALLAPEPPAPEAPPTGGFVETVWAPIRDLLARLGPLAVPVLALVAGFRMPGYVSNAMAIPLFKTLGYSNTDIATVTKLFGFWIALGGTFLASAIIPRIGMMASLLIGTVTASASHLALAYLAWHGGHGGAAFWTFALTVGIDGFAYAFASIVLITYMSRLSATAHAASQYALLTSLCALPGSLLAGFSGFVIEWTGFPWFFVGTSLIGVPVALLCLLVARRHGPMEVSAEAPGDAPNRAT</sequence>
<dbReference type="EMBL" id="JBEPNW010000002">
    <property type="protein sequence ID" value="MET3869030.1"/>
    <property type="molecule type" value="Genomic_DNA"/>
</dbReference>
<dbReference type="Gene3D" id="1.20.1250.20">
    <property type="entry name" value="MFS general substrate transporter like domains"/>
    <property type="match status" value="1"/>
</dbReference>
<feature type="transmembrane region" description="Helical" evidence="7">
    <location>
        <begin position="31"/>
        <end position="51"/>
    </location>
</feature>
<comment type="caution">
    <text evidence="9">The sequence shown here is derived from an EMBL/GenBank/DDBJ whole genome shotgun (WGS) entry which is preliminary data.</text>
</comment>
<keyword evidence="10" id="KW-1185">Reference proteome</keyword>
<feature type="transmembrane region" description="Helical" evidence="7">
    <location>
        <begin position="312"/>
        <end position="333"/>
    </location>
</feature>
<dbReference type="PANTHER" id="PTHR12778:SF10">
    <property type="entry name" value="MAJOR FACILITATOR SUPERFAMILY DOMAIN-CONTAINING PROTEIN 3"/>
    <property type="match status" value="1"/>
</dbReference>
<feature type="transmembrane region" description="Helical" evidence="7">
    <location>
        <begin position="103"/>
        <end position="121"/>
    </location>
</feature>
<evidence type="ECO:0000259" key="8">
    <source>
        <dbReference type="PROSITE" id="PS50850"/>
    </source>
</evidence>
<feature type="domain" description="Major facilitator superfamily (MFS) profile" evidence="8">
    <location>
        <begin position="30"/>
        <end position="432"/>
    </location>
</feature>
<reference evidence="9 10" key="1">
    <citation type="submission" date="2024-06" db="EMBL/GenBank/DDBJ databases">
        <title>Genomics of switchgrass bacterial isolates.</title>
        <authorList>
            <person name="Shade A."/>
        </authorList>
    </citation>
    <scope>NUCLEOTIDE SEQUENCE [LARGE SCALE GENOMIC DNA]</scope>
    <source>
        <strain evidence="9 10">PvP084</strain>
    </source>
</reference>
<proteinExistence type="inferred from homology"/>
<accession>A0ABV2NR91</accession>
<feature type="transmembrane region" description="Helical" evidence="7">
    <location>
        <begin position="288"/>
        <end position="305"/>
    </location>
</feature>
<dbReference type="PANTHER" id="PTHR12778">
    <property type="entry name" value="SOLUTE CARRIER FAMILY 33 ACETYL-COA TRANSPORTER -RELATED"/>
    <property type="match status" value="1"/>
</dbReference>
<evidence type="ECO:0000256" key="7">
    <source>
        <dbReference type="SAM" id="Phobius"/>
    </source>
</evidence>
<evidence type="ECO:0000256" key="2">
    <source>
        <dbReference type="ARBA" id="ARBA00008335"/>
    </source>
</evidence>
<dbReference type="PROSITE" id="PS50850">
    <property type="entry name" value="MFS"/>
    <property type="match status" value="1"/>
</dbReference>
<evidence type="ECO:0000256" key="1">
    <source>
        <dbReference type="ARBA" id="ARBA00004141"/>
    </source>
</evidence>
<evidence type="ECO:0000313" key="9">
    <source>
        <dbReference type="EMBL" id="MET3869030.1"/>
    </source>
</evidence>
<dbReference type="InterPro" id="IPR020846">
    <property type="entry name" value="MFS_dom"/>
</dbReference>
<dbReference type="InterPro" id="IPR036259">
    <property type="entry name" value="MFS_trans_sf"/>
</dbReference>
<evidence type="ECO:0000256" key="5">
    <source>
        <dbReference type="ARBA" id="ARBA00022989"/>
    </source>
</evidence>
<protein>
    <submittedName>
        <fullName evidence="9">PAT family beta-lactamase induction signal transducer AmpG</fullName>
    </submittedName>
</protein>
<evidence type="ECO:0000256" key="4">
    <source>
        <dbReference type="ARBA" id="ARBA00022692"/>
    </source>
</evidence>
<dbReference type="RefSeq" id="WP_209650271.1">
    <property type="nucleotide sequence ID" value="NZ_JBEPNV010000001.1"/>
</dbReference>
<feature type="transmembrane region" description="Helical" evidence="7">
    <location>
        <begin position="127"/>
        <end position="144"/>
    </location>
</feature>
<comment type="subcellular location">
    <subcellularLocation>
        <location evidence="1">Membrane</location>
        <topology evidence="1">Multi-pass membrane protein</topology>
    </subcellularLocation>
</comment>
<dbReference type="InterPro" id="IPR011701">
    <property type="entry name" value="MFS"/>
</dbReference>
<keyword evidence="3" id="KW-0813">Transport</keyword>
<feature type="transmembrane region" description="Helical" evidence="7">
    <location>
        <begin position="380"/>
        <end position="402"/>
    </location>
</feature>
<gene>
    <name evidence="9" type="ORF">ABIC20_006339</name>
</gene>
<feature type="transmembrane region" description="Helical" evidence="7">
    <location>
        <begin position="408"/>
        <end position="429"/>
    </location>
</feature>
<dbReference type="NCBIfam" id="TIGR00901">
    <property type="entry name" value="2A0125"/>
    <property type="match status" value="1"/>
</dbReference>
<evidence type="ECO:0000256" key="3">
    <source>
        <dbReference type="ARBA" id="ARBA00022448"/>
    </source>
</evidence>
<name>A0ABV2NR91_9HYPH</name>
<organism evidence="9 10">
    <name type="scientific">Methylobacterium radiotolerans</name>
    <dbReference type="NCBI Taxonomy" id="31998"/>
    <lineage>
        <taxon>Bacteria</taxon>
        <taxon>Pseudomonadati</taxon>
        <taxon>Pseudomonadota</taxon>
        <taxon>Alphaproteobacteria</taxon>
        <taxon>Hyphomicrobiales</taxon>
        <taxon>Methylobacteriaceae</taxon>
        <taxon>Methylobacterium</taxon>
    </lineage>
</organism>
<keyword evidence="5 7" id="KW-1133">Transmembrane helix</keyword>
<evidence type="ECO:0000256" key="6">
    <source>
        <dbReference type="ARBA" id="ARBA00023136"/>
    </source>
</evidence>
<dbReference type="Pfam" id="PF07690">
    <property type="entry name" value="MFS_1"/>
    <property type="match status" value="1"/>
</dbReference>
<evidence type="ECO:0000313" key="10">
    <source>
        <dbReference type="Proteomes" id="UP001549119"/>
    </source>
</evidence>
<dbReference type="Proteomes" id="UP001549119">
    <property type="component" value="Unassembled WGS sequence"/>
</dbReference>
<keyword evidence="4 7" id="KW-0812">Transmembrane</keyword>